<feature type="chain" id="PRO_5002756572" evidence="8">
    <location>
        <begin position="23"/>
        <end position="725"/>
    </location>
</feature>
<evidence type="ECO:0000313" key="9">
    <source>
        <dbReference type="EMBL" id="ABZ77611.1"/>
    </source>
</evidence>
<accession>B0TPG4</accession>
<evidence type="ECO:0000256" key="6">
    <source>
        <dbReference type="SAM" id="Coils"/>
    </source>
</evidence>
<name>B0TPG4_SHEHH</name>
<dbReference type="SMART" id="SM00028">
    <property type="entry name" value="TPR"/>
    <property type="match status" value="5"/>
</dbReference>
<dbReference type="PANTHER" id="PTHR46630">
    <property type="entry name" value="TETRATRICOPEPTIDE REPEAT PROTEIN 29"/>
    <property type="match status" value="1"/>
</dbReference>
<dbReference type="GO" id="GO:0005737">
    <property type="term" value="C:cytoplasm"/>
    <property type="evidence" value="ECO:0007669"/>
    <property type="project" value="UniProtKB-SubCell"/>
</dbReference>
<evidence type="ECO:0000256" key="8">
    <source>
        <dbReference type="SAM" id="SignalP"/>
    </source>
</evidence>
<keyword evidence="4" id="KW-0802">TPR repeat</keyword>
<proteinExistence type="inferred from homology"/>
<evidence type="ECO:0000256" key="1">
    <source>
        <dbReference type="ARBA" id="ARBA00004496"/>
    </source>
</evidence>
<evidence type="ECO:0000256" key="3">
    <source>
        <dbReference type="ARBA" id="ARBA00022737"/>
    </source>
</evidence>
<sequence>MHIFITRVSFIFLSFYASHVYAAPRDEVLTEVQFREAPKALEQSLAKTLPALPHFTSAQEFTLFAQQKRISSEELKRDIQLSARLKMALYNKDKNRYIVAKQLSELLEHISSSAFDKSYLLMLKGRYAGRSQQDYASAIEYYQQAVQLVEHSNNQADRVLLYTLQEHLSVMHMILREEVIALQHLKKLSTISKQLNNDYFIAHAESILGKYFYKQDQLGKSLSHYTEAVKYTRGGENASQNAHIELQLARIYRDLESWEEALTSAHNAAEAFSLLGNENYVSSSMTVIAMIYANQGQWYKAIDYHLNAQQIESKLGNYIGLALNLHNLGEAYYKIGDIQSSLINLERANEIFTSKKSNHYLVYNDLIIAEVTASTGDWQKSLDYATKAAEIAQSKQLNEELEEALTRQTDAFEKLGRYEDAYNSLLILNKLNTKAEAPATEFDMQQSQIIEQKLKLNLNQLQNALQAKTEQFNMLRLVSILCILTLFFILLLLIKQWRLKSKFSAVNSNLTQAQLLEPFTGLPGYLAFKLDYANQYNKPIKTLALISLSDQLSYDLVQGYQCNADMNKQQLLAIKNALNCEPYIIRPGLFLMSLDSSIEPNSLLTTLRSVINENDGETSLQMGILHLPLLGDLAIKLTAGQHFASLQMMLSAARTLGSDKDYFVTMKALNFASAGIFSKPLYLNIEKSIVRGIIKIETNGNKEDIIWPRWKSHQNIDINDDKIAV</sequence>
<evidence type="ECO:0000256" key="7">
    <source>
        <dbReference type="SAM" id="Phobius"/>
    </source>
</evidence>
<comment type="subcellular location">
    <subcellularLocation>
        <location evidence="1">Cytoplasm</location>
    </subcellularLocation>
</comment>
<feature type="coiled-coil region" evidence="6">
    <location>
        <begin position="384"/>
        <end position="411"/>
    </location>
</feature>
<organism evidence="9 10">
    <name type="scientific">Shewanella halifaxensis (strain HAW-EB4)</name>
    <dbReference type="NCBI Taxonomy" id="458817"/>
    <lineage>
        <taxon>Bacteria</taxon>
        <taxon>Pseudomonadati</taxon>
        <taxon>Pseudomonadota</taxon>
        <taxon>Gammaproteobacteria</taxon>
        <taxon>Alteromonadales</taxon>
        <taxon>Shewanellaceae</taxon>
        <taxon>Shewanella</taxon>
    </lineage>
</organism>
<keyword evidence="7" id="KW-0812">Transmembrane</keyword>
<dbReference type="Pfam" id="PF13424">
    <property type="entry name" value="TPR_12"/>
    <property type="match status" value="1"/>
</dbReference>
<dbReference type="KEGG" id="shl:Shal_3063"/>
<keyword evidence="8" id="KW-0732">Signal</keyword>
<dbReference type="HOGENOM" id="CLU_382582_0_0_6"/>
<feature type="signal peptide" evidence="8">
    <location>
        <begin position="1"/>
        <end position="22"/>
    </location>
</feature>
<gene>
    <name evidence="9" type="ordered locus">Shal_3063</name>
</gene>
<dbReference type="InterPro" id="IPR051476">
    <property type="entry name" value="Bac_ResReg_Asp_Phosphatase"/>
</dbReference>
<keyword evidence="7" id="KW-0472">Membrane</keyword>
<dbReference type="InterPro" id="IPR011990">
    <property type="entry name" value="TPR-like_helical_dom_sf"/>
</dbReference>
<evidence type="ECO:0000313" key="10">
    <source>
        <dbReference type="Proteomes" id="UP000001317"/>
    </source>
</evidence>
<dbReference type="EMBL" id="CP000931">
    <property type="protein sequence ID" value="ABZ77611.1"/>
    <property type="molecule type" value="Genomic_DNA"/>
</dbReference>
<reference evidence="9" key="1">
    <citation type="submission" date="2008-01" db="EMBL/GenBank/DDBJ databases">
        <title>Complete sequence of Shewanella halifaxensis HAW-EB4.</title>
        <authorList>
            <consortium name="US DOE Joint Genome Institute"/>
            <person name="Copeland A."/>
            <person name="Lucas S."/>
            <person name="Lapidus A."/>
            <person name="Glavina del Rio T."/>
            <person name="Dalin E."/>
            <person name="Tice H."/>
            <person name="Bruce D."/>
            <person name="Goodwin L."/>
            <person name="Pitluck S."/>
            <person name="Sims D."/>
            <person name="Brettin T."/>
            <person name="Detter J.C."/>
            <person name="Han C."/>
            <person name="Kuske C.R."/>
            <person name="Schmutz J."/>
            <person name="Larimer F."/>
            <person name="Land M."/>
            <person name="Hauser L."/>
            <person name="Kyrpides N."/>
            <person name="Kim E."/>
            <person name="Zhao J.-S."/>
            <person name="Richardson P."/>
        </authorList>
    </citation>
    <scope>NUCLEOTIDE SEQUENCE [LARGE SCALE GENOMIC DNA]</scope>
    <source>
        <strain evidence="9">HAW-EB4</strain>
    </source>
</reference>
<keyword evidence="2" id="KW-0963">Cytoplasm</keyword>
<keyword evidence="3" id="KW-0677">Repeat</keyword>
<dbReference type="eggNOG" id="COG0457">
    <property type="taxonomic scope" value="Bacteria"/>
</dbReference>
<dbReference type="SUPFAM" id="SSF48452">
    <property type="entry name" value="TPR-like"/>
    <property type="match status" value="1"/>
</dbReference>
<keyword evidence="7" id="KW-1133">Transmembrane helix</keyword>
<evidence type="ECO:0000256" key="2">
    <source>
        <dbReference type="ARBA" id="ARBA00022490"/>
    </source>
</evidence>
<evidence type="ECO:0000256" key="4">
    <source>
        <dbReference type="ARBA" id="ARBA00022803"/>
    </source>
</evidence>
<dbReference type="PANTHER" id="PTHR46630:SF1">
    <property type="entry name" value="TETRATRICOPEPTIDE REPEAT PROTEIN 29"/>
    <property type="match status" value="1"/>
</dbReference>
<protein>
    <submittedName>
        <fullName evidence="9">Tetratricopeptide domain protein</fullName>
    </submittedName>
</protein>
<dbReference type="InterPro" id="IPR019734">
    <property type="entry name" value="TPR_rpt"/>
</dbReference>
<dbReference type="Gene3D" id="1.25.40.10">
    <property type="entry name" value="Tetratricopeptide repeat domain"/>
    <property type="match status" value="2"/>
</dbReference>
<dbReference type="Proteomes" id="UP000001317">
    <property type="component" value="Chromosome"/>
</dbReference>
<evidence type="ECO:0000256" key="5">
    <source>
        <dbReference type="ARBA" id="ARBA00038253"/>
    </source>
</evidence>
<dbReference type="RefSeq" id="WP_012278137.1">
    <property type="nucleotide sequence ID" value="NC_010334.1"/>
</dbReference>
<dbReference type="OrthoDB" id="6271815at2"/>
<keyword evidence="6" id="KW-0175">Coiled coil</keyword>
<feature type="transmembrane region" description="Helical" evidence="7">
    <location>
        <begin position="474"/>
        <end position="494"/>
    </location>
</feature>
<dbReference type="STRING" id="458817.Shal_3063"/>
<dbReference type="AlphaFoldDB" id="B0TPG4"/>
<keyword evidence="10" id="KW-1185">Reference proteome</keyword>
<comment type="similarity">
    <text evidence="5">Belongs to the Rap family.</text>
</comment>
<feature type="coiled-coil region" evidence="6">
    <location>
        <begin position="444"/>
        <end position="478"/>
    </location>
</feature>